<comment type="caution">
    <text evidence="1">The sequence shown here is derived from an EMBL/GenBank/DDBJ whole genome shotgun (WGS) entry which is preliminary data.</text>
</comment>
<name>A0A8S3YB88_PARAO</name>
<evidence type="ECO:0000313" key="2">
    <source>
        <dbReference type="Proteomes" id="UP000691718"/>
    </source>
</evidence>
<sequence length="114" mass="11898">MKPGVTGEGGDAKRAGGGRLRHLSLPAGRVGLYPSDSDAGLLTTAGAEAEPARARGLLGAGRRPGAPAPSRKPLVSPQTPLKLTLIAYSFFTQSIFHFLRFSFARASAHIAIFN</sequence>
<protein>
    <submittedName>
        <fullName evidence="1">(apollo) hypothetical protein</fullName>
    </submittedName>
</protein>
<dbReference type="EMBL" id="CAJQZP010001706">
    <property type="protein sequence ID" value="CAG5059643.1"/>
    <property type="molecule type" value="Genomic_DNA"/>
</dbReference>
<proteinExistence type="predicted"/>
<keyword evidence="2" id="KW-1185">Reference proteome</keyword>
<organism evidence="1 2">
    <name type="scientific">Parnassius apollo</name>
    <name type="common">Apollo butterfly</name>
    <name type="synonym">Papilio apollo</name>
    <dbReference type="NCBI Taxonomy" id="110799"/>
    <lineage>
        <taxon>Eukaryota</taxon>
        <taxon>Metazoa</taxon>
        <taxon>Ecdysozoa</taxon>
        <taxon>Arthropoda</taxon>
        <taxon>Hexapoda</taxon>
        <taxon>Insecta</taxon>
        <taxon>Pterygota</taxon>
        <taxon>Neoptera</taxon>
        <taxon>Endopterygota</taxon>
        <taxon>Lepidoptera</taxon>
        <taxon>Glossata</taxon>
        <taxon>Ditrysia</taxon>
        <taxon>Papilionoidea</taxon>
        <taxon>Papilionidae</taxon>
        <taxon>Parnassiinae</taxon>
        <taxon>Parnassini</taxon>
        <taxon>Parnassius</taxon>
        <taxon>Parnassius</taxon>
    </lineage>
</organism>
<gene>
    <name evidence="1" type="ORF">PAPOLLO_LOCUS28065</name>
</gene>
<accession>A0A8S3YB88</accession>
<dbReference type="AlphaFoldDB" id="A0A8S3YB88"/>
<reference evidence="1" key="1">
    <citation type="submission" date="2021-04" db="EMBL/GenBank/DDBJ databases">
        <authorList>
            <person name="Tunstrom K."/>
        </authorList>
    </citation>
    <scope>NUCLEOTIDE SEQUENCE</scope>
</reference>
<dbReference type="Proteomes" id="UP000691718">
    <property type="component" value="Unassembled WGS sequence"/>
</dbReference>
<evidence type="ECO:0000313" key="1">
    <source>
        <dbReference type="EMBL" id="CAG5059643.1"/>
    </source>
</evidence>